<proteinExistence type="inferred from homology"/>
<evidence type="ECO:0000313" key="4">
    <source>
        <dbReference type="RefSeq" id="XP_017870644.1"/>
    </source>
</evidence>
<comment type="similarity">
    <text evidence="1 2">Belongs to the CNOT10 family.</text>
</comment>
<dbReference type="InterPro" id="IPR039740">
    <property type="entry name" value="CNOT10"/>
</dbReference>
<comment type="function">
    <text evidence="2">Component of the CCR4-NOT complex which is one of the major cellular mRNA deadenylases and is linked to various cellular processes including bulk mRNA degradation, miRNA-mediated repression, translational repression during translational initiation and general transcription regulation.</text>
</comment>
<dbReference type="Gene3D" id="1.25.40.10">
    <property type="entry name" value="Tetratricopeptide repeat domain"/>
    <property type="match status" value="1"/>
</dbReference>
<dbReference type="InterPro" id="IPR011990">
    <property type="entry name" value="TPR-like_helical_dom_sf"/>
</dbReference>
<evidence type="ECO:0000313" key="3">
    <source>
        <dbReference type="Proteomes" id="UP000694904"/>
    </source>
</evidence>
<comment type="subcellular location">
    <subcellularLocation>
        <location evidence="2">Cytoplasm</location>
    </subcellularLocation>
    <subcellularLocation>
        <location evidence="2">Nucleus</location>
    </subcellularLocation>
</comment>
<reference evidence="3" key="2">
    <citation type="journal article" date="2016" name="G3 (Bethesda)">
        <title>Genome Evolution in Three Species of Cactophilic Drosophila.</title>
        <authorList>
            <person name="Sanchez-Flores A."/>
            <person name="Penazola F."/>
            <person name="Carpinteyro-Ponce J."/>
            <person name="Nazario-Yepiz N."/>
            <person name="Abreu-Goodger C."/>
            <person name="Machado C.A."/>
            <person name="Markow T.A."/>
        </authorList>
    </citation>
    <scope>NUCLEOTIDE SEQUENCE [LARGE SCALE GENOMIC DNA]</scope>
</reference>
<sequence>MCFFCFFIFGMDSADSPTKTQDSDDENYNLLCQAHEQFNNREYDRCLELLQQLETKGESSGLILRHNRAVVNYYKTGCLEHQTLLNELEKLGNDQPAPGEPTVPLALKNVGSALTVARYNKAVIYFHRHMYGTALDRLTPLVTRLEALEKQMAALVATLQLQLLLATNQLNRAEAFLDYLQYKLNLVASAPGASASSSLEEPTTATASTAAAAASGAASATAPTAVASATPILDSSVTRAAGENGSILRLLQLLTHVLNRKPVVITEDGTPEIAALKAQQYYIMKDFQMAAKQLMRINDDCTQAGTVTPQLSTCIANNMGVIHLRVRHYAIAAKFFQNALRFDQQLTSNLRQCSLQTMGLARSCEIMYNLGIAMLHLRRPKEAFQCFLVPVKQYHSNPRLWYRMAEACIMEHEAQKLPGKDRHTIDSGLNSTGSKPYGAHSTAVPEPTLEFAALCLRNALTLSLQYKASFYMAASPDETLDPKDSSQQLWSQTQDNNFCNPSKPISLESMENMLDAIYAAHSFVSLRLGDHVTALEMAKHLLQSERLSDAHKLLGHMYAGEALMMMDKSGEARDHLEPTFVNSLNALDLETRDWQLKSLDAAQNVVRYNLAVTFALQNDFQAAKSLLGTLTHPIVSKKALTLHRYIELKISATALH</sequence>
<keyword evidence="2" id="KW-0539">Nucleus</keyword>
<reference evidence="3" key="1">
    <citation type="journal article" date="1997" name="Nucleic Acids Res.">
        <title>tRNAscan-SE: a program for improved detection of transfer RNA genes in genomic sequence.</title>
        <authorList>
            <person name="Lowe T.M."/>
            <person name="Eddy S.R."/>
        </authorList>
    </citation>
    <scope>NUCLEOTIDE SEQUENCE [LARGE SCALE GENOMIC DNA]</scope>
</reference>
<accession>A0ABM1PTV8</accession>
<reference evidence="4" key="3">
    <citation type="submission" date="2025-08" db="UniProtKB">
        <authorList>
            <consortium name="RefSeq"/>
        </authorList>
    </citation>
    <scope>IDENTIFICATION</scope>
    <source>
        <tissue evidence="4">Whole organism</tissue>
    </source>
</reference>
<keyword evidence="2" id="KW-0805">Transcription regulation</keyword>
<keyword evidence="2" id="KW-0963">Cytoplasm</keyword>
<evidence type="ECO:0000256" key="2">
    <source>
        <dbReference type="RuleBase" id="RU367083"/>
    </source>
</evidence>
<protein>
    <recommendedName>
        <fullName evidence="2">CCR4-NOT transcription complex subunit 10</fullName>
    </recommendedName>
</protein>
<evidence type="ECO:0000256" key="1">
    <source>
        <dbReference type="ARBA" id="ARBA00010080"/>
    </source>
</evidence>
<dbReference type="RefSeq" id="XP_017870644.1">
    <property type="nucleotide sequence ID" value="XM_018015155.1"/>
</dbReference>
<keyword evidence="2" id="KW-0943">RNA-mediated gene silencing</keyword>
<dbReference type="Proteomes" id="UP000694904">
    <property type="component" value="Chromosome 2"/>
</dbReference>
<keyword evidence="3" id="KW-1185">Reference proteome</keyword>
<keyword evidence="2" id="KW-0804">Transcription</keyword>
<organism evidence="3 4">
    <name type="scientific">Drosophila arizonae</name>
    <name type="common">Fruit fly</name>
    <dbReference type="NCBI Taxonomy" id="7263"/>
    <lineage>
        <taxon>Eukaryota</taxon>
        <taxon>Metazoa</taxon>
        <taxon>Ecdysozoa</taxon>
        <taxon>Arthropoda</taxon>
        <taxon>Hexapoda</taxon>
        <taxon>Insecta</taxon>
        <taxon>Pterygota</taxon>
        <taxon>Neoptera</taxon>
        <taxon>Endopterygota</taxon>
        <taxon>Diptera</taxon>
        <taxon>Brachycera</taxon>
        <taxon>Muscomorpha</taxon>
        <taxon>Ephydroidea</taxon>
        <taxon>Drosophilidae</taxon>
        <taxon>Drosophila</taxon>
    </lineage>
</organism>
<dbReference type="PANTHER" id="PTHR12979:SF5">
    <property type="entry name" value="CCR4-NOT TRANSCRIPTION COMPLEX SUBUNIT 10"/>
    <property type="match status" value="1"/>
</dbReference>
<dbReference type="PANTHER" id="PTHR12979">
    <property type="entry name" value="CCR4-NOT TRANSCRIPTION COMPLEX SUBUNIT 10"/>
    <property type="match status" value="1"/>
</dbReference>
<gene>
    <name evidence="4" type="primary">LOC108618926</name>
</gene>
<dbReference type="SUPFAM" id="SSF48452">
    <property type="entry name" value="TPR-like"/>
    <property type="match status" value="2"/>
</dbReference>
<name>A0ABM1PTV8_DROAR</name>
<keyword evidence="2" id="KW-0810">Translation regulation</keyword>
<dbReference type="GeneID" id="108618926"/>